<gene>
    <name evidence="1" type="ORF">FA13DRAFT_1737749</name>
</gene>
<protein>
    <submittedName>
        <fullName evidence="1">Uncharacterized protein</fullName>
    </submittedName>
</protein>
<dbReference type="EMBL" id="QPFP01000051">
    <property type="protein sequence ID" value="TEB26090.1"/>
    <property type="molecule type" value="Genomic_DNA"/>
</dbReference>
<dbReference type="InterPro" id="IPR032675">
    <property type="entry name" value="LRR_dom_sf"/>
</dbReference>
<reference evidence="1 2" key="1">
    <citation type="journal article" date="2019" name="Nat. Ecol. Evol.">
        <title>Megaphylogeny resolves global patterns of mushroom evolution.</title>
        <authorList>
            <person name="Varga T."/>
            <person name="Krizsan K."/>
            <person name="Foldi C."/>
            <person name="Dima B."/>
            <person name="Sanchez-Garcia M."/>
            <person name="Sanchez-Ramirez S."/>
            <person name="Szollosi G.J."/>
            <person name="Szarkandi J.G."/>
            <person name="Papp V."/>
            <person name="Albert L."/>
            <person name="Andreopoulos W."/>
            <person name="Angelini C."/>
            <person name="Antonin V."/>
            <person name="Barry K.W."/>
            <person name="Bougher N.L."/>
            <person name="Buchanan P."/>
            <person name="Buyck B."/>
            <person name="Bense V."/>
            <person name="Catcheside P."/>
            <person name="Chovatia M."/>
            <person name="Cooper J."/>
            <person name="Damon W."/>
            <person name="Desjardin D."/>
            <person name="Finy P."/>
            <person name="Geml J."/>
            <person name="Haridas S."/>
            <person name="Hughes K."/>
            <person name="Justo A."/>
            <person name="Karasinski D."/>
            <person name="Kautmanova I."/>
            <person name="Kiss B."/>
            <person name="Kocsube S."/>
            <person name="Kotiranta H."/>
            <person name="LaButti K.M."/>
            <person name="Lechner B.E."/>
            <person name="Liimatainen K."/>
            <person name="Lipzen A."/>
            <person name="Lukacs Z."/>
            <person name="Mihaltcheva S."/>
            <person name="Morgado L.N."/>
            <person name="Niskanen T."/>
            <person name="Noordeloos M.E."/>
            <person name="Ohm R.A."/>
            <person name="Ortiz-Santana B."/>
            <person name="Ovrebo C."/>
            <person name="Racz N."/>
            <person name="Riley R."/>
            <person name="Savchenko A."/>
            <person name="Shiryaev A."/>
            <person name="Soop K."/>
            <person name="Spirin V."/>
            <person name="Szebenyi C."/>
            <person name="Tomsovsky M."/>
            <person name="Tulloss R.E."/>
            <person name="Uehling J."/>
            <person name="Grigoriev I.V."/>
            <person name="Vagvolgyi C."/>
            <person name="Papp T."/>
            <person name="Martin F.M."/>
            <person name="Miettinen O."/>
            <person name="Hibbett D.S."/>
            <person name="Nagy L.G."/>
        </authorList>
    </citation>
    <scope>NUCLEOTIDE SEQUENCE [LARGE SCALE GENOMIC DNA]</scope>
    <source>
        <strain evidence="1 2">FP101781</strain>
    </source>
</reference>
<organism evidence="1 2">
    <name type="scientific">Coprinellus micaceus</name>
    <name type="common">Glistening ink-cap mushroom</name>
    <name type="synonym">Coprinus micaceus</name>
    <dbReference type="NCBI Taxonomy" id="71717"/>
    <lineage>
        <taxon>Eukaryota</taxon>
        <taxon>Fungi</taxon>
        <taxon>Dikarya</taxon>
        <taxon>Basidiomycota</taxon>
        <taxon>Agaricomycotina</taxon>
        <taxon>Agaricomycetes</taxon>
        <taxon>Agaricomycetidae</taxon>
        <taxon>Agaricales</taxon>
        <taxon>Agaricineae</taxon>
        <taxon>Psathyrellaceae</taxon>
        <taxon>Coprinellus</taxon>
    </lineage>
</organism>
<evidence type="ECO:0000313" key="1">
    <source>
        <dbReference type="EMBL" id="TEB26090.1"/>
    </source>
</evidence>
<name>A0A4Y7SW56_COPMI</name>
<dbReference type="OrthoDB" id="2969246at2759"/>
<keyword evidence="2" id="KW-1185">Reference proteome</keyword>
<dbReference type="SUPFAM" id="SSF52047">
    <property type="entry name" value="RNI-like"/>
    <property type="match status" value="1"/>
</dbReference>
<evidence type="ECO:0000313" key="2">
    <source>
        <dbReference type="Proteomes" id="UP000298030"/>
    </source>
</evidence>
<sequence length="481" mass="54472">MAAPSFDAVPDDLLCEIFLLCLPTNRWEVTPSPSEPPTVLTLVCKRWRSVAVAFPSLWCWMTLCPPKRVWKNHKACQRTIKNFRGVLNRSKSMPLSLMLKSVVVEAEDVIINTFLRRALQVATSPLTRLVLFAVPVCQLEKLAPGVFPSLQSLVFCMADSGQEDGIGSVIAFRDAPCLRRVVLDTTPFAHAGTPRLVLPWRQLTHFFDYDVYHPCTPLFTRHIIEQKPQLRWLGLHIAEDETERAGGGPWEQPIGLDCMTMDTVVTLSLNFEWEIGYLGLFDWVTFPNLRTLRLTAMEAGSMKGHADRFFAQLQRFKKLEFLSMKVNTRNPDVLESIFKAVPTIRTLHIFLNGSSATILQLLETNQELLPHLHTLAFASWAPEETKPVPCWIPAPGLQSLLEARAPGVHPTSRLTKLIVRGCEASDKREFVQVIRKFVEIGELVLERQVEERNAEMWMEMDPGSQGWEEAGEAAHFMATLY</sequence>
<proteinExistence type="predicted"/>
<dbReference type="Proteomes" id="UP000298030">
    <property type="component" value="Unassembled WGS sequence"/>
</dbReference>
<comment type="caution">
    <text evidence="1">The sequence shown here is derived from an EMBL/GenBank/DDBJ whole genome shotgun (WGS) entry which is preliminary data.</text>
</comment>
<dbReference type="AlphaFoldDB" id="A0A4Y7SW56"/>
<accession>A0A4Y7SW56</accession>
<dbReference type="Gene3D" id="3.80.10.10">
    <property type="entry name" value="Ribonuclease Inhibitor"/>
    <property type="match status" value="1"/>
</dbReference>